<accession>A0A511B2Y4</accession>
<sequence>MFGREIRTSRLVLTPVNWPDLEDIIRLKSDAGAFGQMLGGVRNRIEAEEEMAEDVSFWARCGVGIFAIRENGLFVGITGVHERPDGRGLGLRFSIFPWAAGRGIAREAAAAALYFVMDTGIKRVVAIASEDNRASRIVLGSIGLHHTETFERDGRTMLLYEITVP</sequence>
<dbReference type="OrthoDB" id="7263714at2"/>
<dbReference type="AlphaFoldDB" id="A0A511B2Y4"/>
<name>A0A511B2Y4_9PROT</name>
<organism evidence="2 3">
    <name type="scientific">Gluconobacter wancherniae NBRC 103581</name>
    <dbReference type="NCBI Taxonomy" id="656744"/>
    <lineage>
        <taxon>Bacteria</taxon>
        <taxon>Pseudomonadati</taxon>
        <taxon>Pseudomonadota</taxon>
        <taxon>Alphaproteobacteria</taxon>
        <taxon>Acetobacterales</taxon>
        <taxon>Acetobacteraceae</taxon>
        <taxon>Gluconobacter</taxon>
    </lineage>
</organism>
<protein>
    <recommendedName>
        <fullName evidence="1">N-acetyltransferase domain-containing protein</fullName>
    </recommendedName>
</protein>
<gene>
    <name evidence="2" type="ORF">GWA01_25540</name>
</gene>
<evidence type="ECO:0000313" key="2">
    <source>
        <dbReference type="EMBL" id="GEK94784.1"/>
    </source>
</evidence>
<feature type="domain" description="N-acetyltransferase" evidence="1">
    <location>
        <begin position="11"/>
        <end position="165"/>
    </location>
</feature>
<dbReference type="InterPro" id="IPR051531">
    <property type="entry name" value="N-acetyltransferase"/>
</dbReference>
<dbReference type="Pfam" id="PF13302">
    <property type="entry name" value="Acetyltransf_3"/>
    <property type="match status" value="1"/>
</dbReference>
<dbReference type="Gene3D" id="3.40.630.30">
    <property type="match status" value="1"/>
</dbReference>
<comment type="caution">
    <text evidence="2">The sequence shown here is derived from an EMBL/GenBank/DDBJ whole genome shotgun (WGS) entry which is preliminary data.</text>
</comment>
<dbReference type="SUPFAM" id="SSF55729">
    <property type="entry name" value="Acyl-CoA N-acyltransferases (Nat)"/>
    <property type="match status" value="1"/>
</dbReference>
<dbReference type="PANTHER" id="PTHR43792">
    <property type="entry name" value="GNAT FAMILY, PUTATIVE (AFU_ORTHOLOGUE AFUA_3G00765)-RELATED-RELATED"/>
    <property type="match status" value="1"/>
</dbReference>
<dbReference type="PANTHER" id="PTHR43792:SF16">
    <property type="entry name" value="N-ACETYLTRANSFERASE DOMAIN-CONTAINING PROTEIN"/>
    <property type="match status" value="1"/>
</dbReference>
<reference evidence="2 3" key="1">
    <citation type="submission" date="2019-07" db="EMBL/GenBank/DDBJ databases">
        <title>Whole genome shotgun sequence of Gluconobacter wancherniae NBRC 103581.</title>
        <authorList>
            <person name="Hosoyama A."/>
            <person name="Uohara A."/>
            <person name="Ohji S."/>
            <person name="Ichikawa N."/>
        </authorList>
    </citation>
    <scope>NUCLEOTIDE SEQUENCE [LARGE SCALE GENOMIC DNA]</scope>
    <source>
        <strain evidence="2 3">NBRC 103581</strain>
    </source>
</reference>
<keyword evidence="3" id="KW-1185">Reference proteome</keyword>
<dbReference type="EMBL" id="BJUZ01000005">
    <property type="protein sequence ID" value="GEK94784.1"/>
    <property type="molecule type" value="Genomic_DNA"/>
</dbReference>
<evidence type="ECO:0000313" key="3">
    <source>
        <dbReference type="Proteomes" id="UP000321230"/>
    </source>
</evidence>
<dbReference type="Proteomes" id="UP000321230">
    <property type="component" value="Unassembled WGS sequence"/>
</dbReference>
<evidence type="ECO:0000259" key="1">
    <source>
        <dbReference type="PROSITE" id="PS51186"/>
    </source>
</evidence>
<dbReference type="RefSeq" id="WP_146798680.1">
    <property type="nucleotide sequence ID" value="NZ_BARC01000009.1"/>
</dbReference>
<dbReference type="InterPro" id="IPR000182">
    <property type="entry name" value="GNAT_dom"/>
</dbReference>
<dbReference type="InterPro" id="IPR016181">
    <property type="entry name" value="Acyl_CoA_acyltransferase"/>
</dbReference>
<proteinExistence type="predicted"/>
<dbReference type="PROSITE" id="PS51186">
    <property type="entry name" value="GNAT"/>
    <property type="match status" value="1"/>
</dbReference>
<dbReference type="GO" id="GO:0016747">
    <property type="term" value="F:acyltransferase activity, transferring groups other than amino-acyl groups"/>
    <property type="evidence" value="ECO:0007669"/>
    <property type="project" value="InterPro"/>
</dbReference>